<accession>A0ACB7GJU9</accession>
<keyword evidence="2" id="KW-1185">Reference proteome</keyword>
<dbReference type="Proteomes" id="UP000091857">
    <property type="component" value="Chromosome 13"/>
</dbReference>
<evidence type="ECO:0000313" key="2">
    <source>
        <dbReference type="Proteomes" id="UP000091857"/>
    </source>
</evidence>
<gene>
    <name evidence="1" type="ORF">MANES_13G070650v8</name>
</gene>
<comment type="caution">
    <text evidence="1">The sequence shown here is derived from an EMBL/GenBank/DDBJ whole genome shotgun (WGS) entry which is preliminary data.</text>
</comment>
<protein>
    <submittedName>
        <fullName evidence="1">Uncharacterized protein</fullName>
    </submittedName>
</protein>
<proteinExistence type="predicted"/>
<organism evidence="1 2">
    <name type="scientific">Manihot esculenta</name>
    <name type="common">Cassava</name>
    <name type="synonym">Jatropha manihot</name>
    <dbReference type="NCBI Taxonomy" id="3983"/>
    <lineage>
        <taxon>Eukaryota</taxon>
        <taxon>Viridiplantae</taxon>
        <taxon>Streptophyta</taxon>
        <taxon>Embryophyta</taxon>
        <taxon>Tracheophyta</taxon>
        <taxon>Spermatophyta</taxon>
        <taxon>Magnoliopsida</taxon>
        <taxon>eudicotyledons</taxon>
        <taxon>Gunneridae</taxon>
        <taxon>Pentapetalae</taxon>
        <taxon>rosids</taxon>
        <taxon>fabids</taxon>
        <taxon>Malpighiales</taxon>
        <taxon>Euphorbiaceae</taxon>
        <taxon>Crotonoideae</taxon>
        <taxon>Manihoteae</taxon>
        <taxon>Manihot</taxon>
    </lineage>
</organism>
<dbReference type="EMBL" id="CM004399">
    <property type="protein sequence ID" value="KAG8640637.1"/>
    <property type="molecule type" value="Genomic_DNA"/>
</dbReference>
<evidence type="ECO:0000313" key="1">
    <source>
        <dbReference type="EMBL" id="KAG8640637.1"/>
    </source>
</evidence>
<name>A0ACB7GJU9_MANES</name>
<sequence>MLIVCLYVDDLIFTGNDSGMFEKFKKSMMAEFEMSDLEKMHYFLGLEVVQSKMEFFVCQKKYVGEILDKFQMKDCNPASTPTEFGLKLHKDLEGKKVDSTLYRQIVGSLIYLTGTRPDIMYAVSLISKFMESPTKMHLLAAKRILRYLQGTKDFGMFFKANEKSELIGFTDSDYAGDQDSRRSTLGYIFMLGTGPISWSSKKQPIVTLSSTEAKFVTATSCACQAIWLRRILEELQLKQEGATTIFCDNSSAIKLSKNPVLHGRSKHIDVKYYFLRDLCNEGKIELKYCPGEEQLADIFTKSLKLHSFLNLINLMGVCSRKDAKL</sequence>
<reference evidence="2" key="1">
    <citation type="journal article" date="2016" name="Nat. Biotechnol.">
        <title>Sequencing wild and cultivated cassava and related species reveals extensive interspecific hybridization and genetic diversity.</title>
        <authorList>
            <person name="Bredeson J.V."/>
            <person name="Lyons J.B."/>
            <person name="Prochnik S.E."/>
            <person name="Wu G.A."/>
            <person name="Ha C.M."/>
            <person name="Edsinger-Gonzales E."/>
            <person name="Grimwood J."/>
            <person name="Schmutz J."/>
            <person name="Rabbi I.Y."/>
            <person name="Egesi C."/>
            <person name="Nauluvula P."/>
            <person name="Lebot V."/>
            <person name="Ndunguru J."/>
            <person name="Mkamilo G."/>
            <person name="Bart R.S."/>
            <person name="Setter T.L."/>
            <person name="Gleadow R.M."/>
            <person name="Kulakow P."/>
            <person name="Ferguson M.E."/>
            <person name="Rounsley S."/>
            <person name="Rokhsar D.S."/>
        </authorList>
    </citation>
    <scope>NUCLEOTIDE SEQUENCE [LARGE SCALE GENOMIC DNA]</scope>
    <source>
        <strain evidence="2">cv. AM560-2</strain>
    </source>
</reference>